<evidence type="ECO:0000313" key="4">
    <source>
        <dbReference type="Proteomes" id="UP001500665"/>
    </source>
</evidence>
<evidence type="ECO:0000259" key="2">
    <source>
        <dbReference type="Pfam" id="PF19054"/>
    </source>
</evidence>
<dbReference type="RefSeq" id="WP_344242440.1">
    <property type="nucleotide sequence ID" value="NZ_BAAAHH010000016.1"/>
</dbReference>
<protein>
    <recommendedName>
        <fullName evidence="2">DUF5753 domain-containing protein</fullName>
    </recommendedName>
</protein>
<reference evidence="4" key="1">
    <citation type="journal article" date="2019" name="Int. J. Syst. Evol. Microbiol.">
        <title>The Global Catalogue of Microorganisms (GCM) 10K type strain sequencing project: providing services to taxonomists for standard genome sequencing and annotation.</title>
        <authorList>
            <consortium name="The Broad Institute Genomics Platform"/>
            <consortium name="The Broad Institute Genome Sequencing Center for Infectious Disease"/>
            <person name="Wu L."/>
            <person name="Ma J."/>
        </authorList>
    </citation>
    <scope>NUCLEOTIDE SEQUENCE [LARGE SCALE GENOMIC DNA]</scope>
    <source>
        <strain evidence="4">JCM 10696</strain>
    </source>
</reference>
<dbReference type="EMBL" id="BAAAHH010000016">
    <property type="protein sequence ID" value="GAA0955581.1"/>
    <property type="molecule type" value="Genomic_DNA"/>
</dbReference>
<accession>A0ABP4BYP7</accession>
<comment type="caution">
    <text evidence="3">The sequence shown here is derived from an EMBL/GenBank/DDBJ whole genome shotgun (WGS) entry which is preliminary data.</text>
</comment>
<sequence length="127" mass="13812">MIKIYSQFLVAGLFQTEDHARHVLRSGKRANKVDALVANRMVRQEVFDREDPPGVSVLLEENAIRKAAGGRETMKTSSSEEGASGQGNLTGAGPRVTNLRVEFDMIASMALSGTESEECVRGILESM</sequence>
<dbReference type="Proteomes" id="UP001500665">
    <property type="component" value="Unassembled WGS sequence"/>
</dbReference>
<organism evidence="3 4">
    <name type="scientific">Actinocorallia libanotica</name>
    <dbReference type="NCBI Taxonomy" id="46162"/>
    <lineage>
        <taxon>Bacteria</taxon>
        <taxon>Bacillati</taxon>
        <taxon>Actinomycetota</taxon>
        <taxon>Actinomycetes</taxon>
        <taxon>Streptosporangiales</taxon>
        <taxon>Thermomonosporaceae</taxon>
        <taxon>Actinocorallia</taxon>
    </lineage>
</organism>
<gene>
    <name evidence="3" type="ORF">GCM10009550_40640</name>
</gene>
<proteinExistence type="predicted"/>
<feature type="domain" description="DUF5753" evidence="2">
    <location>
        <begin position="2"/>
        <end position="75"/>
    </location>
</feature>
<name>A0ABP4BYP7_9ACTN</name>
<evidence type="ECO:0000256" key="1">
    <source>
        <dbReference type="SAM" id="MobiDB-lite"/>
    </source>
</evidence>
<dbReference type="Pfam" id="PF19054">
    <property type="entry name" value="DUF5753"/>
    <property type="match status" value="1"/>
</dbReference>
<keyword evidence="4" id="KW-1185">Reference proteome</keyword>
<dbReference type="InterPro" id="IPR043917">
    <property type="entry name" value="DUF5753"/>
</dbReference>
<feature type="region of interest" description="Disordered" evidence="1">
    <location>
        <begin position="68"/>
        <end position="94"/>
    </location>
</feature>
<evidence type="ECO:0000313" key="3">
    <source>
        <dbReference type="EMBL" id="GAA0955581.1"/>
    </source>
</evidence>